<reference evidence="1 2" key="1">
    <citation type="submission" date="2019-02" db="EMBL/GenBank/DDBJ databases">
        <title>Draft Genome Sequence of Streptomyces sp. AM-2504, identified by 16S rRNA comparative analysis as a Streptomyces Kasugaensis strain.</title>
        <authorList>
            <person name="Napolioni V."/>
            <person name="Giuliodori A.M."/>
            <person name="Spurio R."/>
            <person name="Fabbretti A."/>
        </authorList>
    </citation>
    <scope>NUCLEOTIDE SEQUENCE [LARGE SCALE GENOMIC DNA]</scope>
    <source>
        <strain evidence="1 2">AM-2504</strain>
    </source>
</reference>
<name>A0A4Q9HIW4_STRKA</name>
<accession>A0A4Q9HIW4</accession>
<dbReference type="AlphaFoldDB" id="A0A4Q9HIW4"/>
<gene>
    <name evidence="1" type="ORF">EYS09_38630</name>
</gene>
<comment type="caution">
    <text evidence="1">The sequence shown here is derived from an EMBL/GenBank/DDBJ whole genome shotgun (WGS) entry which is preliminary data.</text>
</comment>
<protein>
    <submittedName>
        <fullName evidence="1">Uncharacterized protein</fullName>
    </submittedName>
</protein>
<sequence>MRPELQERVFTVLPGNEQFLGGVDVYRAMSSGKEDDADMPLTRRPEVLGGHSMPGDKLGGLLSAFFSAASYNEPRADKVNATGDPAVRGQRQKKNGLFFGEWESLAGQWLAAGQPRSRCGVITVLALTSSHLRFVYVQRRRGGSRLGDAVEPGAAFHRSLLSWTRRTHNRSDSFQFGFTDASWGTLTIPSSKEFLQLFP</sequence>
<dbReference type="RefSeq" id="WP_131126703.1">
    <property type="nucleotide sequence ID" value="NZ_SIXH01000915.1"/>
</dbReference>
<evidence type="ECO:0000313" key="1">
    <source>
        <dbReference type="EMBL" id="TBO54415.1"/>
    </source>
</evidence>
<feature type="non-terminal residue" evidence="1">
    <location>
        <position position="199"/>
    </location>
</feature>
<organism evidence="1 2">
    <name type="scientific">Streptomyces kasugaensis</name>
    <dbReference type="NCBI Taxonomy" id="1946"/>
    <lineage>
        <taxon>Bacteria</taxon>
        <taxon>Bacillati</taxon>
        <taxon>Actinomycetota</taxon>
        <taxon>Actinomycetes</taxon>
        <taxon>Kitasatosporales</taxon>
        <taxon>Streptomycetaceae</taxon>
        <taxon>Streptomyces</taxon>
    </lineage>
</organism>
<dbReference type="EMBL" id="SIXH01000915">
    <property type="protein sequence ID" value="TBO54415.1"/>
    <property type="molecule type" value="Genomic_DNA"/>
</dbReference>
<keyword evidence="2" id="KW-1185">Reference proteome</keyword>
<evidence type="ECO:0000313" key="2">
    <source>
        <dbReference type="Proteomes" id="UP000292452"/>
    </source>
</evidence>
<dbReference type="Proteomes" id="UP000292452">
    <property type="component" value="Unassembled WGS sequence"/>
</dbReference>
<proteinExistence type="predicted"/>